<comment type="caution">
    <text evidence="9">The sequence shown here is derived from an EMBL/GenBank/DDBJ whole genome shotgun (WGS) entry which is preliminary data.</text>
</comment>
<sequence length="387" mass="43264">MQKRKDKINRKKYHSILVIAAIAIVVLLDAGMILMPDHTSSDMENRTLQTFPKLTFSTLVSGKFESEFETYIADQFPFRNKWITLESTVSRMMGKTESNDIFLAKGGYLIQNFHTPSDEQYASLLEGYKGIAKLTEGTDITLNAMIVPTAVNIYSKKLPFGAVKGDQKAFLTQLQSDLAASGINWIDLSEPFAACDKATQLYYRTDHHWTSDAALLAYQTYNKTLGLNDSTTYSKNILSDSFKGTLSASSGLRTSETDEIYAYLPDQATDYTVSLTAENTKSASVFDVQSLSTKSQYNVFFGGNHPEVVIDSASESKKVLMVFKDSYANCFVPFLIPDYARIIMIDPRYYTEDISETIQSNGVTDILFLYNANTAAEDHSLYQLTAE</sequence>
<evidence type="ECO:0000256" key="5">
    <source>
        <dbReference type="ARBA" id="ARBA00022764"/>
    </source>
</evidence>
<dbReference type="Proteomes" id="UP000260773">
    <property type="component" value="Unassembled WGS sequence"/>
</dbReference>
<evidence type="ECO:0000256" key="2">
    <source>
        <dbReference type="ARBA" id="ARBA00005182"/>
    </source>
</evidence>
<keyword evidence="4" id="KW-0732">Signal</keyword>
<keyword evidence="5" id="KW-0574">Periplasm</keyword>
<organism evidence="9 10">
    <name type="scientific">Coprococcus catus</name>
    <dbReference type="NCBI Taxonomy" id="116085"/>
    <lineage>
        <taxon>Bacteria</taxon>
        <taxon>Bacillati</taxon>
        <taxon>Bacillota</taxon>
        <taxon>Clostridia</taxon>
        <taxon>Lachnospirales</taxon>
        <taxon>Lachnospiraceae</taxon>
        <taxon>Coprococcus</taxon>
    </lineage>
</organism>
<evidence type="ECO:0000256" key="4">
    <source>
        <dbReference type="ARBA" id="ARBA00022729"/>
    </source>
</evidence>
<protein>
    <recommendedName>
        <fullName evidence="8">AlgX/AlgJ SGNH hydrolase-like domain-containing protein</fullName>
    </recommendedName>
</protein>
<proteinExistence type="predicted"/>
<dbReference type="Pfam" id="PF16822">
    <property type="entry name" value="ALGX"/>
    <property type="match status" value="1"/>
</dbReference>
<keyword evidence="7" id="KW-0472">Membrane</keyword>
<evidence type="ECO:0000256" key="1">
    <source>
        <dbReference type="ARBA" id="ARBA00004418"/>
    </source>
</evidence>
<comment type="subcellular location">
    <subcellularLocation>
        <location evidence="1">Periplasm</location>
    </subcellularLocation>
</comment>
<gene>
    <name evidence="9" type="ORF">DW070_08465</name>
</gene>
<evidence type="ECO:0000256" key="7">
    <source>
        <dbReference type="SAM" id="Phobius"/>
    </source>
</evidence>
<keyword evidence="6" id="KW-0016">Alginate biosynthesis</keyword>
<evidence type="ECO:0000313" key="10">
    <source>
        <dbReference type="Proteomes" id="UP000260773"/>
    </source>
</evidence>
<comment type="pathway">
    <text evidence="2">Glycan biosynthesis; alginate biosynthesis.</text>
</comment>
<name>A0A3E2TPL6_9FIRM</name>
<reference evidence="9 10" key="1">
    <citation type="submission" date="2018-08" db="EMBL/GenBank/DDBJ databases">
        <title>A genome reference for cultivated species of the human gut microbiota.</title>
        <authorList>
            <person name="Zou Y."/>
            <person name="Xue W."/>
            <person name="Luo G."/>
        </authorList>
    </citation>
    <scope>NUCLEOTIDE SEQUENCE [LARGE SCALE GENOMIC DNA]</scope>
    <source>
        <strain evidence="9 10">AF45-17</strain>
    </source>
</reference>
<feature type="transmembrane region" description="Helical" evidence="7">
    <location>
        <begin position="12"/>
        <end position="35"/>
    </location>
</feature>
<evidence type="ECO:0000259" key="8">
    <source>
        <dbReference type="Pfam" id="PF16822"/>
    </source>
</evidence>
<dbReference type="RefSeq" id="WP_015514941.1">
    <property type="nucleotide sequence ID" value="NZ_JAQDKA010000003.1"/>
</dbReference>
<keyword evidence="7" id="KW-0812">Transmembrane</keyword>
<feature type="domain" description="AlgX/AlgJ SGNH hydrolase-like" evidence="8">
    <location>
        <begin position="129"/>
        <end position="290"/>
    </location>
</feature>
<evidence type="ECO:0000256" key="6">
    <source>
        <dbReference type="ARBA" id="ARBA00022841"/>
    </source>
</evidence>
<dbReference type="InterPro" id="IPR031811">
    <property type="entry name" value="ALGX/ALGJ_SGNH-like"/>
</dbReference>
<accession>A0A3E2TPL6</accession>
<evidence type="ECO:0000313" key="9">
    <source>
        <dbReference type="EMBL" id="RGB79845.1"/>
    </source>
</evidence>
<keyword evidence="7" id="KW-1133">Transmembrane helix</keyword>
<keyword evidence="3" id="KW-0808">Transferase</keyword>
<dbReference type="EMBL" id="QVEP01000017">
    <property type="protein sequence ID" value="RGB79845.1"/>
    <property type="molecule type" value="Genomic_DNA"/>
</dbReference>
<dbReference type="AlphaFoldDB" id="A0A3E2TPL6"/>
<evidence type="ECO:0000256" key="3">
    <source>
        <dbReference type="ARBA" id="ARBA00022679"/>
    </source>
</evidence>